<dbReference type="InterPro" id="IPR001394">
    <property type="entry name" value="Peptidase_C19_UCH"/>
</dbReference>
<dbReference type="Proteomes" id="UP000828390">
    <property type="component" value="Unassembled WGS sequence"/>
</dbReference>
<sequence length="152" mass="17399">MTVKNCGEQSDTVIKLEIWKLPPILIIALKRFKIERNWWRKIDAPVDIPTNNVDFSRFVIDPHPKSFNLYAVSNHSGTLASGHYTACCRNPFNPKWYTFNDSIVQEASEPIGKSFQSSAAYVLYYTSMDKQSWTPSFISEAKICGGEKKEKE</sequence>
<proteinExistence type="predicted"/>
<dbReference type="AlphaFoldDB" id="A0A9D3YL05"/>
<dbReference type="PANTHER" id="PTHR21646:SF46">
    <property type="entry name" value="UBIQUITIN CARBOXYL-TERMINAL HYDROLASE"/>
    <property type="match status" value="1"/>
</dbReference>
<dbReference type="InterPro" id="IPR050185">
    <property type="entry name" value="Ub_carboxyl-term_hydrolase"/>
</dbReference>
<dbReference type="PANTHER" id="PTHR21646">
    <property type="entry name" value="UBIQUITIN CARBOXYL-TERMINAL HYDROLASE"/>
    <property type="match status" value="1"/>
</dbReference>
<dbReference type="EMBL" id="JAIWYP010000015">
    <property type="protein sequence ID" value="KAH3702704.1"/>
    <property type="molecule type" value="Genomic_DNA"/>
</dbReference>
<dbReference type="EC" id="3.4.19.12" evidence="2"/>
<comment type="caution">
    <text evidence="4">The sequence shown here is derived from an EMBL/GenBank/DDBJ whole genome shotgun (WGS) entry which is preliminary data.</text>
</comment>
<dbReference type="SUPFAM" id="SSF54001">
    <property type="entry name" value="Cysteine proteinases"/>
    <property type="match status" value="1"/>
</dbReference>
<feature type="non-terminal residue" evidence="4">
    <location>
        <position position="152"/>
    </location>
</feature>
<reference evidence="4" key="2">
    <citation type="submission" date="2020-11" db="EMBL/GenBank/DDBJ databases">
        <authorList>
            <person name="McCartney M.A."/>
            <person name="Auch B."/>
            <person name="Kono T."/>
            <person name="Mallez S."/>
            <person name="Becker A."/>
            <person name="Gohl D.M."/>
            <person name="Silverstein K.A.T."/>
            <person name="Koren S."/>
            <person name="Bechman K.B."/>
            <person name="Herman A."/>
            <person name="Abrahante J.E."/>
            <person name="Garbe J."/>
        </authorList>
    </citation>
    <scope>NUCLEOTIDE SEQUENCE</scope>
    <source>
        <strain evidence="4">Duluth1</strain>
        <tissue evidence="4">Whole animal</tissue>
    </source>
</reference>
<gene>
    <name evidence="4" type="ORF">DPMN_077730</name>
</gene>
<name>A0A9D3YL05_DREPO</name>
<accession>A0A9D3YL05</accession>
<evidence type="ECO:0000256" key="1">
    <source>
        <dbReference type="ARBA" id="ARBA00000707"/>
    </source>
</evidence>
<evidence type="ECO:0000256" key="2">
    <source>
        <dbReference type="ARBA" id="ARBA00012759"/>
    </source>
</evidence>
<evidence type="ECO:0000313" key="4">
    <source>
        <dbReference type="EMBL" id="KAH3702704.1"/>
    </source>
</evidence>
<evidence type="ECO:0000313" key="5">
    <source>
        <dbReference type="Proteomes" id="UP000828390"/>
    </source>
</evidence>
<dbReference type="GO" id="GO:0004843">
    <property type="term" value="F:cysteine-type deubiquitinase activity"/>
    <property type="evidence" value="ECO:0007669"/>
    <property type="project" value="UniProtKB-EC"/>
</dbReference>
<feature type="domain" description="USP" evidence="3">
    <location>
        <begin position="1"/>
        <end position="128"/>
    </location>
</feature>
<dbReference type="Pfam" id="PF00443">
    <property type="entry name" value="UCH"/>
    <property type="match status" value="1"/>
</dbReference>
<dbReference type="Gene3D" id="3.90.70.10">
    <property type="entry name" value="Cysteine proteinases"/>
    <property type="match status" value="1"/>
</dbReference>
<dbReference type="InterPro" id="IPR018200">
    <property type="entry name" value="USP_CS"/>
</dbReference>
<reference evidence="4" key="1">
    <citation type="journal article" date="2019" name="bioRxiv">
        <title>The Genome of the Zebra Mussel, Dreissena polymorpha: A Resource for Invasive Species Research.</title>
        <authorList>
            <person name="McCartney M.A."/>
            <person name="Auch B."/>
            <person name="Kono T."/>
            <person name="Mallez S."/>
            <person name="Zhang Y."/>
            <person name="Obille A."/>
            <person name="Becker A."/>
            <person name="Abrahante J.E."/>
            <person name="Garbe J."/>
            <person name="Badalamenti J.P."/>
            <person name="Herman A."/>
            <person name="Mangelson H."/>
            <person name="Liachko I."/>
            <person name="Sullivan S."/>
            <person name="Sone E.D."/>
            <person name="Koren S."/>
            <person name="Silverstein K.A.T."/>
            <person name="Beckman K.B."/>
            <person name="Gohl D.M."/>
        </authorList>
    </citation>
    <scope>NUCLEOTIDE SEQUENCE</scope>
    <source>
        <strain evidence="4">Duluth1</strain>
        <tissue evidence="4">Whole animal</tissue>
    </source>
</reference>
<evidence type="ECO:0000259" key="3">
    <source>
        <dbReference type="PROSITE" id="PS50235"/>
    </source>
</evidence>
<dbReference type="PROSITE" id="PS50235">
    <property type="entry name" value="USP_3"/>
    <property type="match status" value="1"/>
</dbReference>
<dbReference type="InterPro" id="IPR028889">
    <property type="entry name" value="USP"/>
</dbReference>
<dbReference type="PROSITE" id="PS00973">
    <property type="entry name" value="USP_2"/>
    <property type="match status" value="1"/>
</dbReference>
<organism evidence="4 5">
    <name type="scientific">Dreissena polymorpha</name>
    <name type="common">Zebra mussel</name>
    <name type="synonym">Mytilus polymorpha</name>
    <dbReference type="NCBI Taxonomy" id="45954"/>
    <lineage>
        <taxon>Eukaryota</taxon>
        <taxon>Metazoa</taxon>
        <taxon>Spiralia</taxon>
        <taxon>Lophotrochozoa</taxon>
        <taxon>Mollusca</taxon>
        <taxon>Bivalvia</taxon>
        <taxon>Autobranchia</taxon>
        <taxon>Heteroconchia</taxon>
        <taxon>Euheterodonta</taxon>
        <taxon>Imparidentia</taxon>
        <taxon>Neoheterodontei</taxon>
        <taxon>Myida</taxon>
        <taxon>Dreissenoidea</taxon>
        <taxon>Dreissenidae</taxon>
        <taxon>Dreissena</taxon>
    </lineage>
</organism>
<comment type="catalytic activity">
    <reaction evidence="1">
        <text>Thiol-dependent hydrolysis of ester, thioester, amide, peptide and isopeptide bonds formed by the C-terminal Gly of ubiquitin (a 76-residue protein attached to proteins as an intracellular targeting signal).</text>
        <dbReference type="EC" id="3.4.19.12"/>
    </reaction>
</comment>
<protein>
    <recommendedName>
        <fullName evidence="2">ubiquitinyl hydrolase 1</fullName>
        <ecNumber evidence="2">3.4.19.12</ecNumber>
    </recommendedName>
</protein>
<dbReference type="InterPro" id="IPR038765">
    <property type="entry name" value="Papain-like_cys_pep_sf"/>
</dbReference>
<dbReference type="GO" id="GO:0016579">
    <property type="term" value="P:protein deubiquitination"/>
    <property type="evidence" value="ECO:0007669"/>
    <property type="project" value="InterPro"/>
</dbReference>
<keyword evidence="5" id="KW-1185">Reference proteome</keyword>